<accession>A0A8J8GGN9</accession>
<dbReference type="Pfam" id="PF03631">
    <property type="entry name" value="Virul_fac_BrkB"/>
    <property type="match status" value="1"/>
</dbReference>
<sequence>METKRKIISNNKVKKFIVEFVDRFIQDDVIGLSAQLAYFFLLSLFPFLIFLITLIGYLPISQDDLLGLVSRYAPGDTMDLIESNLRQITEKPRGDLLSFGAIATIWSASNGVNAIIRALNRAYDVDEGRSFWLARLMAIFLTAAMVVVILVALLLPVFGKAIGLFFFVHLGISPAFMAIWDFFRIFISFFVMVSVLIILYVFAPSTKLRFNDVWVGAIFATLGWQFVSLAFSYFVLNFGNYSATYGSLGGIIVLLIWFYLSAMVILIGGEINAILKKIRMMP</sequence>
<keyword evidence="8" id="KW-1185">Reference proteome</keyword>
<evidence type="ECO:0000256" key="4">
    <source>
        <dbReference type="ARBA" id="ARBA00022989"/>
    </source>
</evidence>
<dbReference type="GO" id="GO:0005886">
    <property type="term" value="C:plasma membrane"/>
    <property type="evidence" value="ECO:0007669"/>
    <property type="project" value="UniProtKB-SubCell"/>
</dbReference>
<reference evidence="7" key="1">
    <citation type="submission" date="2020-06" db="EMBL/GenBank/DDBJ databases">
        <title>A novel thermopfilic bacterium from Erzurum, Turkey.</title>
        <authorList>
            <person name="Adiguzel A."/>
            <person name="Ay H."/>
            <person name="Baltaci M.O."/>
        </authorList>
    </citation>
    <scope>NUCLEOTIDE SEQUENCE</scope>
    <source>
        <strain evidence="7">P2</strain>
    </source>
</reference>
<name>A0A8J8GGN9_9BACI</name>
<dbReference type="Proteomes" id="UP000625804">
    <property type="component" value="Unassembled WGS sequence"/>
</dbReference>
<dbReference type="AlphaFoldDB" id="A0A8J8GGN9"/>
<organism evidence="7 8">
    <name type="scientific">Calidifontibacillus erzurumensis</name>
    <dbReference type="NCBI Taxonomy" id="2741433"/>
    <lineage>
        <taxon>Bacteria</taxon>
        <taxon>Bacillati</taxon>
        <taxon>Bacillota</taxon>
        <taxon>Bacilli</taxon>
        <taxon>Bacillales</taxon>
        <taxon>Bacillaceae</taxon>
        <taxon>Calidifontibacillus/Schinkia group</taxon>
        <taxon>Calidifontibacillus</taxon>
    </lineage>
</organism>
<feature type="transmembrane region" description="Helical" evidence="6">
    <location>
        <begin position="162"/>
        <end position="179"/>
    </location>
</feature>
<evidence type="ECO:0000256" key="3">
    <source>
        <dbReference type="ARBA" id="ARBA00022692"/>
    </source>
</evidence>
<gene>
    <name evidence="7" type="ORF">HR057_16345</name>
</gene>
<evidence type="ECO:0000313" key="7">
    <source>
        <dbReference type="EMBL" id="NSL53312.1"/>
    </source>
</evidence>
<feature type="transmembrane region" description="Helical" evidence="6">
    <location>
        <begin position="248"/>
        <end position="275"/>
    </location>
</feature>
<feature type="transmembrane region" description="Helical" evidence="6">
    <location>
        <begin position="214"/>
        <end position="236"/>
    </location>
</feature>
<comment type="caution">
    <text evidence="7">The sequence shown here is derived from an EMBL/GenBank/DDBJ whole genome shotgun (WGS) entry which is preliminary data.</text>
</comment>
<evidence type="ECO:0000256" key="2">
    <source>
        <dbReference type="ARBA" id="ARBA00022475"/>
    </source>
</evidence>
<evidence type="ECO:0000256" key="1">
    <source>
        <dbReference type="ARBA" id="ARBA00004651"/>
    </source>
</evidence>
<evidence type="ECO:0000313" key="8">
    <source>
        <dbReference type="Proteomes" id="UP000625804"/>
    </source>
</evidence>
<keyword evidence="4 6" id="KW-1133">Transmembrane helix</keyword>
<keyword evidence="3 6" id="KW-0812">Transmembrane</keyword>
<dbReference type="NCBIfam" id="TIGR00765">
    <property type="entry name" value="yihY_not_rbn"/>
    <property type="match status" value="1"/>
</dbReference>
<dbReference type="PANTHER" id="PTHR30213">
    <property type="entry name" value="INNER MEMBRANE PROTEIN YHJD"/>
    <property type="match status" value="1"/>
</dbReference>
<dbReference type="RefSeq" id="WP_173732520.1">
    <property type="nucleotide sequence ID" value="NZ_JABTTE010000038.1"/>
</dbReference>
<evidence type="ECO:0000256" key="6">
    <source>
        <dbReference type="SAM" id="Phobius"/>
    </source>
</evidence>
<keyword evidence="5 6" id="KW-0472">Membrane</keyword>
<feature type="transmembrane region" description="Helical" evidence="6">
    <location>
        <begin position="36"/>
        <end position="58"/>
    </location>
</feature>
<dbReference type="PIRSF" id="PIRSF035875">
    <property type="entry name" value="RNase_BN"/>
    <property type="match status" value="1"/>
</dbReference>
<protein>
    <submittedName>
        <fullName evidence="7">YihY/virulence factor BrkB family protein</fullName>
    </submittedName>
</protein>
<proteinExistence type="predicted"/>
<dbReference type="InterPro" id="IPR017039">
    <property type="entry name" value="Virul_fac_BrkB"/>
</dbReference>
<feature type="transmembrane region" description="Helical" evidence="6">
    <location>
        <begin position="136"/>
        <end position="155"/>
    </location>
</feature>
<comment type="subcellular location">
    <subcellularLocation>
        <location evidence="1">Cell membrane</location>
        <topology evidence="1">Multi-pass membrane protein</topology>
    </subcellularLocation>
</comment>
<dbReference type="PANTHER" id="PTHR30213:SF0">
    <property type="entry name" value="UPF0761 MEMBRANE PROTEIN YIHY"/>
    <property type="match status" value="1"/>
</dbReference>
<keyword evidence="2" id="KW-1003">Cell membrane</keyword>
<feature type="transmembrane region" description="Helical" evidence="6">
    <location>
        <begin position="185"/>
        <end position="202"/>
    </location>
</feature>
<evidence type="ECO:0000256" key="5">
    <source>
        <dbReference type="ARBA" id="ARBA00023136"/>
    </source>
</evidence>
<dbReference type="EMBL" id="JABTTE010000038">
    <property type="protein sequence ID" value="NSL53312.1"/>
    <property type="molecule type" value="Genomic_DNA"/>
</dbReference>